<name>A0A433EQ94_9MOLU</name>
<feature type="region of interest" description="Disordered" evidence="3">
    <location>
        <begin position="34"/>
        <end position="54"/>
    </location>
</feature>
<evidence type="ECO:0000259" key="4">
    <source>
        <dbReference type="Pfam" id="PF13359"/>
    </source>
</evidence>
<evidence type="ECO:0000256" key="1">
    <source>
        <dbReference type="ARBA" id="ARBA00001968"/>
    </source>
</evidence>
<dbReference type="Proteomes" id="UP000274545">
    <property type="component" value="Unassembled WGS sequence"/>
</dbReference>
<accession>A0A433EQ94</accession>
<feature type="compositionally biased region" description="Basic residues" evidence="3">
    <location>
        <begin position="40"/>
        <end position="54"/>
    </location>
</feature>
<keyword evidence="2" id="KW-0479">Metal-binding</keyword>
<dbReference type="AlphaFoldDB" id="A0A433EQ94"/>
<gene>
    <name evidence="5" type="ORF">D6D54_05995</name>
</gene>
<sequence length="94" mass="11376">MKKIFFFEKIVAIFNKKYIIDLIRVKNPTCYDATETPIQRSKKRQKQSYSGKKKKHTIKTQVIIEQETKKLLQQVFRSEKNMIMLYLKNQKSQF</sequence>
<comment type="cofactor">
    <cofactor evidence="1">
        <name>a divalent metal cation</name>
        <dbReference type="ChEBI" id="CHEBI:60240"/>
    </cofactor>
</comment>
<reference evidence="5 6" key="1">
    <citation type="journal article" date="2019" name="Genome Biol. Evol.">
        <title>Toxin and genome evolution in a Drosophila defensive symbiosis.</title>
        <authorList>
            <person name="Ballinger M.J."/>
            <person name="Gawryluk R.M."/>
            <person name="Perlman S.J."/>
        </authorList>
    </citation>
    <scope>NUCLEOTIDE SEQUENCE [LARGE SCALE GENOMIC DNA]</scope>
    <source>
        <strain evidence="6">sNeo</strain>
    </source>
</reference>
<evidence type="ECO:0000256" key="2">
    <source>
        <dbReference type="ARBA" id="ARBA00022723"/>
    </source>
</evidence>
<organism evidence="5 6">
    <name type="scientific">Spiroplasma poulsonii</name>
    <dbReference type="NCBI Taxonomy" id="2138"/>
    <lineage>
        <taxon>Bacteria</taxon>
        <taxon>Bacillati</taxon>
        <taxon>Mycoplasmatota</taxon>
        <taxon>Mollicutes</taxon>
        <taxon>Entomoplasmatales</taxon>
        <taxon>Spiroplasmataceae</taxon>
        <taxon>Spiroplasma</taxon>
    </lineage>
</organism>
<dbReference type="InterPro" id="IPR027806">
    <property type="entry name" value="HARBI1_dom"/>
</dbReference>
<protein>
    <recommendedName>
        <fullName evidence="4">DDE Tnp4 domain-containing protein</fullName>
    </recommendedName>
</protein>
<dbReference type="EMBL" id="RAHC01000007">
    <property type="protein sequence ID" value="RUP76582.1"/>
    <property type="molecule type" value="Genomic_DNA"/>
</dbReference>
<evidence type="ECO:0000313" key="5">
    <source>
        <dbReference type="EMBL" id="RUP76582.1"/>
    </source>
</evidence>
<evidence type="ECO:0000256" key="3">
    <source>
        <dbReference type="SAM" id="MobiDB-lite"/>
    </source>
</evidence>
<feature type="domain" description="DDE Tnp4" evidence="4">
    <location>
        <begin position="32"/>
        <end position="69"/>
    </location>
</feature>
<proteinExistence type="predicted"/>
<comment type="caution">
    <text evidence="5">The sequence shown here is derived from an EMBL/GenBank/DDBJ whole genome shotgun (WGS) entry which is preliminary data.</text>
</comment>
<dbReference type="GO" id="GO:0046872">
    <property type="term" value="F:metal ion binding"/>
    <property type="evidence" value="ECO:0007669"/>
    <property type="project" value="UniProtKB-KW"/>
</dbReference>
<evidence type="ECO:0000313" key="6">
    <source>
        <dbReference type="Proteomes" id="UP000274545"/>
    </source>
</evidence>
<dbReference type="Pfam" id="PF13359">
    <property type="entry name" value="DDE_Tnp_4"/>
    <property type="match status" value="1"/>
</dbReference>